<sequence length="183" mass="20339">MTTSSRRGCGLLQLFWSSARTTPFIINSLSTADDIMLTVFATLAHRNHPEINSALDTLADALAGIDLESAKFFAEYVEVGLDKGSARTHWKGIIMTMTYSFTAKFQEELKAEGLAEGREEGREEGRAETLISLLALRGVALTSDQRQQVLECRDEQIFLEWLQRAMTATNAADVFESTPRQDS</sequence>
<dbReference type="EMBL" id="STGY01000056">
    <property type="protein sequence ID" value="THV40682.1"/>
    <property type="molecule type" value="Genomic_DNA"/>
</dbReference>
<organism evidence="1 2">
    <name type="scientific">Glycomyces buryatensis</name>
    <dbReference type="NCBI Taxonomy" id="2570927"/>
    <lineage>
        <taxon>Bacteria</taxon>
        <taxon>Bacillati</taxon>
        <taxon>Actinomycetota</taxon>
        <taxon>Actinomycetes</taxon>
        <taxon>Glycomycetales</taxon>
        <taxon>Glycomycetaceae</taxon>
        <taxon>Glycomyces</taxon>
    </lineage>
</organism>
<dbReference type="AlphaFoldDB" id="A0A4S8QCH0"/>
<gene>
    <name evidence="1" type="ORF">FAB82_15615</name>
</gene>
<evidence type="ECO:0000313" key="2">
    <source>
        <dbReference type="Proteomes" id="UP000308760"/>
    </source>
</evidence>
<name>A0A4S8QCH0_9ACTN</name>
<accession>A0A4S8QCH0</accession>
<protein>
    <submittedName>
        <fullName evidence="1">Uncharacterized protein</fullName>
    </submittedName>
</protein>
<proteinExistence type="predicted"/>
<comment type="caution">
    <text evidence="1">The sequence shown here is derived from an EMBL/GenBank/DDBJ whole genome shotgun (WGS) entry which is preliminary data.</text>
</comment>
<keyword evidence="2" id="KW-1185">Reference proteome</keyword>
<dbReference type="PANTHER" id="PTHR34613:SF1">
    <property type="entry name" value="SLL6017 PROTEIN"/>
    <property type="match status" value="1"/>
</dbReference>
<dbReference type="Proteomes" id="UP000308760">
    <property type="component" value="Unassembled WGS sequence"/>
</dbReference>
<dbReference type="PANTHER" id="PTHR34613">
    <property type="entry name" value="SLL0800 PROTEIN"/>
    <property type="match status" value="1"/>
</dbReference>
<evidence type="ECO:0000313" key="1">
    <source>
        <dbReference type="EMBL" id="THV40682.1"/>
    </source>
</evidence>
<reference evidence="1 2" key="2">
    <citation type="submission" date="2019-05" db="EMBL/GenBank/DDBJ databases">
        <title>Glycomyces buryatensis sp. nov.</title>
        <authorList>
            <person name="Nikitina E."/>
        </authorList>
    </citation>
    <scope>NUCLEOTIDE SEQUENCE [LARGE SCALE GENOMIC DNA]</scope>
    <source>
        <strain evidence="1 2">18</strain>
    </source>
</reference>
<reference evidence="2" key="1">
    <citation type="submission" date="2019-04" db="EMBL/GenBank/DDBJ databases">
        <title>Nocardioides xinjiangensis sp. nov.</title>
        <authorList>
            <person name="Liu S."/>
        </authorList>
    </citation>
    <scope>NUCLEOTIDE SEQUENCE [LARGE SCALE GENOMIC DNA]</scope>
    <source>
        <strain evidence="2">18</strain>
    </source>
</reference>